<name>A0A8X8ZK81_SALSN</name>
<evidence type="ECO:0000313" key="3">
    <source>
        <dbReference type="EMBL" id="KAG6407653.1"/>
    </source>
</evidence>
<accession>A0A8X8ZK81</accession>
<evidence type="ECO:0000259" key="2">
    <source>
        <dbReference type="PROSITE" id="PS50222"/>
    </source>
</evidence>
<dbReference type="GO" id="GO:0005783">
    <property type="term" value="C:endoplasmic reticulum"/>
    <property type="evidence" value="ECO:0007669"/>
    <property type="project" value="TreeGrafter"/>
</dbReference>
<keyword evidence="4" id="KW-1185">Reference proteome</keyword>
<comment type="caution">
    <text evidence="3">The sequence shown here is derived from an EMBL/GenBank/DDBJ whole genome shotgun (WGS) entry which is preliminary data.</text>
</comment>
<dbReference type="InterPro" id="IPR002048">
    <property type="entry name" value="EF_hand_dom"/>
</dbReference>
<sequence length="151" mass="17791">MRKDCRLVKMLYGVFGTHGEGVHDSSHEPAEEAPAKLLFSQLDKNGDGYLSHEELLLVIRKIHPSELYYAKQQSEYIMQQHFDEFQWEMAIKMDLLQCVQLFNMIIVILQADADNDGRLSLLEMIENPYVFYSAVFDEDEDEDYDYHDEFR</sequence>
<dbReference type="GO" id="GO:0005509">
    <property type="term" value="F:calcium ion binding"/>
    <property type="evidence" value="ECO:0007669"/>
    <property type="project" value="InterPro"/>
</dbReference>
<evidence type="ECO:0000313" key="4">
    <source>
        <dbReference type="Proteomes" id="UP000298416"/>
    </source>
</evidence>
<dbReference type="InterPro" id="IPR018247">
    <property type="entry name" value="EF_Hand_1_Ca_BS"/>
</dbReference>
<proteinExistence type="predicted"/>
<dbReference type="PANTHER" id="PTHR10827:SF101">
    <property type="entry name" value="CALCIUM-BINDING EF HAND FAMILY PROTEIN"/>
    <property type="match status" value="1"/>
</dbReference>
<organism evidence="3">
    <name type="scientific">Salvia splendens</name>
    <name type="common">Scarlet sage</name>
    <dbReference type="NCBI Taxonomy" id="180675"/>
    <lineage>
        <taxon>Eukaryota</taxon>
        <taxon>Viridiplantae</taxon>
        <taxon>Streptophyta</taxon>
        <taxon>Embryophyta</taxon>
        <taxon>Tracheophyta</taxon>
        <taxon>Spermatophyta</taxon>
        <taxon>Magnoliopsida</taxon>
        <taxon>eudicotyledons</taxon>
        <taxon>Gunneridae</taxon>
        <taxon>Pentapetalae</taxon>
        <taxon>asterids</taxon>
        <taxon>lamiids</taxon>
        <taxon>Lamiales</taxon>
        <taxon>Lamiaceae</taxon>
        <taxon>Nepetoideae</taxon>
        <taxon>Mentheae</taxon>
        <taxon>Salviinae</taxon>
        <taxon>Salvia</taxon>
        <taxon>Salvia subgen. Calosphace</taxon>
        <taxon>core Calosphace</taxon>
    </lineage>
</organism>
<dbReference type="SUPFAM" id="SSF47473">
    <property type="entry name" value="EF-hand"/>
    <property type="match status" value="1"/>
</dbReference>
<evidence type="ECO:0000256" key="1">
    <source>
        <dbReference type="ARBA" id="ARBA00022837"/>
    </source>
</evidence>
<dbReference type="AlphaFoldDB" id="A0A8X8ZK81"/>
<dbReference type="Gene3D" id="1.10.238.10">
    <property type="entry name" value="EF-hand"/>
    <property type="match status" value="1"/>
</dbReference>
<dbReference type="Pfam" id="PF13499">
    <property type="entry name" value="EF-hand_7"/>
    <property type="match status" value="1"/>
</dbReference>
<dbReference type="Proteomes" id="UP000298416">
    <property type="component" value="Unassembled WGS sequence"/>
</dbReference>
<reference evidence="3" key="2">
    <citation type="submission" date="2020-08" db="EMBL/GenBank/DDBJ databases">
        <title>Plant Genome Project.</title>
        <authorList>
            <person name="Zhang R.-G."/>
        </authorList>
    </citation>
    <scope>NUCLEOTIDE SEQUENCE</scope>
    <source>
        <strain evidence="3">Huo1</strain>
        <tissue evidence="3">Leaf</tissue>
    </source>
</reference>
<dbReference type="InterPro" id="IPR011992">
    <property type="entry name" value="EF-hand-dom_pair"/>
</dbReference>
<feature type="domain" description="EF-hand" evidence="2">
    <location>
        <begin position="30"/>
        <end position="65"/>
    </location>
</feature>
<protein>
    <recommendedName>
        <fullName evidence="2">EF-hand domain-containing protein</fullName>
    </recommendedName>
</protein>
<dbReference type="EMBL" id="PNBA02000011">
    <property type="protein sequence ID" value="KAG6407653.1"/>
    <property type="molecule type" value="Genomic_DNA"/>
</dbReference>
<keyword evidence="1" id="KW-0106">Calcium</keyword>
<dbReference type="PANTHER" id="PTHR10827">
    <property type="entry name" value="RETICULOCALBIN"/>
    <property type="match status" value="1"/>
</dbReference>
<gene>
    <name evidence="3" type="ORF">SASPL_130649</name>
</gene>
<dbReference type="PROSITE" id="PS00018">
    <property type="entry name" value="EF_HAND_1"/>
    <property type="match status" value="2"/>
</dbReference>
<reference evidence="3" key="1">
    <citation type="submission" date="2018-01" db="EMBL/GenBank/DDBJ databases">
        <authorList>
            <person name="Mao J.F."/>
        </authorList>
    </citation>
    <scope>NUCLEOTIDE SEQUENCE</scope>
    <source>
        <strain evidence="3">Huo1</strain>
        <tissue evidence="3">Leaf</tissue>
    </source>
</reference>
<dbReference type="PROSITE" id="PS50222">
    <property type="entry name" value="EF_HAND_2"/>
    <property type="match status" value="1"/>
</dbReference>